<dbReference type="GO" id="GO:0035663">
    <property type="term" value="F:Toll-like receptor 2 binding"/>
    <property type="evidence" value="ECO:0007669"/>
    <property type="project" value="TreeGrafter"/>
</dbReference>
<evidence type="ECO:0000313" key="3">
    <source>
        <dbReference type="Ensembl" id="ENSPMRP00000031281.1"/>
    </source>
</evidence>
<dbReference type="GO" id="GO:2000343">
    <property type="term" value="P:positive regulation of chemokine (C-X-C motif) ligand 2 production"/>
    <property type="evidence" value="ECO:0007669"/>
    <property type="project" value="TreeGrafter"/>
</dbReference>
<dbReference type="GO" id="GO:0035662">
    <property type="term" value="F:Toll-like receptor 4 binding"/>
    <property type="evidence" value="ECO:0007669"/>
    <property type="project" value="TreeGrafter"/>
</dbReference>
<dbReference type="SUPFAM" id="SSF52200">
    <property type="entry name" value="Toll/Interleukin receptor TIR domain"/>
    <property type="match status" value="1"/>
</dbReference>
<dbReference type="InterPro" id="IPR017279">
    <property type="entry name" value="Tol-interleuk_rcpt_adapt_Tirap"/>
</dbReference>
<dbReference type="GO" id="GO:0005737">
    <property type="term" value="C:cytoplasm"/>
    <property type="evidence" value="ECO:0007669"/>
    <property type="project" value="TreeGrafter"/>
</dbReference>
<keyword evidence="4" id="KW-1185">Reference proteome</keyword>
<dbReference type="GO" id="GO:0005886">
    <property type="term" value="C:plasma membrane"/>
    <property type="evidence" value="ECO:0007669"/>
    <property type="project" value="TreeGrafter"/>
</dbReference>
<dbReference type="Gene3D" id="3.40.50.10140">
    <property type="entry name" value="Toll/interleukin-1 receptor homology (TIR) domain"/>
    <property type="match status" value="1"/>
</dbReference>
<organism evidence="3 4">
    <name type="scientific">Podarcis muralis</name>
    <name type="common">Wall lizard</name>
    <name type="synonym">Lacerta muralis</name>
    <dbReference type="NCBI Taxonomy" id="64176"/>
    <lineage>
        <taxon>Eukaryota</taxon>
        <taxon>Metazoa</taxon>
        <taxon>Chordata</taxon>
        <taxon>Craniata</taxon>
        <taxon>Vertebrata</taxon>
        <taxon>Euteleostomi</taxon>
        <taxon>Lepidosauria</taxon>
        <taxon>Squamata</taxon>
        <taxon>Bifurcata</taxon>
        <taxon>Unidentata</taxon>
        <taxon>Episquamata</taxon>
        <taxon>Laterata</taxon>
        <taxon>Lacertibaenia</taxon>
        <taxon>Lacertidae</taxon>
        <taxon>Podarcis</taxon>
    </lineage>
</organism>
<dbReference type="PANTHER" id="PTHR22662:SF0">
    <property type="entry name" value="TOLL_INTERLEUKIN-1 RECEPTOR DOMAIN-CONTAINING ADAPTER PROTEIN"/>
    <property type="match status" value="1"/>
</dbReference>
<name>A0A670K3C8_PODMU</name>
<dbReference type="GO" id="GO:0043123">
    <property type="term" value="P:positive regulation of canonical NF-kappaB signal transduction"/>
    <property type="evidence" value="ECO:0007669"/>
    <property type="project" value="TreeGrafter"/>
</dbReference>
<reference evidence="3" key="2">
    <citation type="submission" date="2025-08" db="UniProtKB">
        <authorList>
            <consortium name="Ensembl"/>
        </authorList>
    </citation>
    <scope>IDENTIFICATION</scope>
</reference>
<feature type="domain" description="TIR" evidence="2">
    <location>
        <begin position="73"/>
        <end position="204"/>
    </location>
</feature>
<dbReference type="InterPro" id="IPR000157">
    <property type="entry name" value="TIR_dom"/>
</dbReference>
<dbReference type="PROSITE" id="PS50104">
    <property type="entry name" value="TIR"/>
    <property type="match status" value="1"/>
</dbReference>
<dbReference type="SMART" id="SM00255">
    <property type="entry name" value="TIR"/>
    <property type="match status" value="1"/>
</dbReference>
<dbReference type="GO" id="GO:0032760">
    <property type="term" value="P:positive regulation of tumor necrosis factor production"/>
    <property type="evidence" value="ECO:0007669"/>
    <property type="project" value="TreeGrafter"/>
</dbReference>
<reference evidence="3" key="3">
    <citation type="submission" date="2025-09" db="UniProtKB">
        <authorList>
            <consortium name="Ensembl"/>
        </authorList>
    </citation>
    <scope>IDENTIFICATION</scope>
</reference>
<dbReference type="PANTHER" id="PTHR22662">
    <property type="entry name" value="TIRAP"/>
    <property type="match status" value="1"/>
</dbReference>
<evidence type="ECO:0000259" key="2">
    <source>
        <dbReference type="PROSITE" id="PS50104"/>
    </source>
</evidence>
<dbReference type="GO" id="GO:0034142">
    <property type="term" value="P:toll-like receptor 4 signaling pathway"/>
    <property type="evidence" value="ECO:0007669"/>
    <property type="project" value="TreeGrafter"/>
</dbReference>
<dbReference type="Ensembl" id="ENSPMRT00000033180.1">
    <property type="protein sequence ID" value="ENSPMRP00000031281.1"/>
    <property type="gene ID" value="ENSPMRG00000020271.1"/>
</dbReference>
<feature type="region of interest" description="Disordered" evidence="1">
    <location>
        <begin position="1"/>
        <end position="24"/>
    </location>
</feature>
<accession>A0A670K3C8</accession>
<proteinExistence type="predicted"/>
<evidence type="ECO:0000256" key="1">
    <source>
        <dbReference type="SAM" id="MobiDB-lite"/>
    </source>
</evidence>
<dbReference type="Pfam" id="PF13676">
    <property type="entry name" value="TIR_2"/>
    <property type="match status" value="1"/>
</dbReference>
<evidence type="ECO:0000313" key="4">
    <source>
        <dbReference type="Proteomes" id="UP000472272"/>
    </source>
</evidence>
<protein>
    <recommendedName>
        <fullName evidence="2">TIR domain-containing protein</fullName>
    </recommendedName>
</protein>
<dbReference type="InterPro" id="IPR035897">
    <property type="entry name" value="Toll_tir_struct_dom_sf"/>
</dbReference>
<dbReference type="AlphaFoldDB" id="A0A670K3C8"/>
<dbReference type="Proteomes" id="UP000472272">
    <property type="component" value="Chromosome 18"/>
</dbReference>
<reference evidence="3 4" key="1">
    <citation type="journal article" date="2019" name="Proc. Natl. Acad. Sci. U.S.A.">
        <title>Regulatory changes in pterin and carotenoid genes underlie balanced color polymorphisms in the wall lizard.</title>
        <authorList>
            <person name="Andrade P."/>
            <person name="Pinho C."/>
            <person name="Perez I de Lanuza G."/>
            <person name="Afonso S."/>
            <person name="Brejcha J."/>
            <person name="Rubin C.J."/>
            <person name="Wallerman O."/>
            <person name="Pereira P."/>
            <person name="Sabatino S.J."/>
            <person name="Bellati A."/>
            <person name="Pellitteri-Rosa D."/>
            <person name="Bosakova Z."/>
            <person name="Bunikis I."/>
            <person name="Carretero M.A."/>
            <person name="Feiner N."/>
            <person name="Marsik P."/>
            <person name="Pauperio F."/>
            <person name="Salvi D."/>
            <person name="Soler L."/>
            <person name="While G.M."/>
            <person name="Uller T."/>
            <person name="Font E."/>
            <person name="Andersson L."/>
            <person name="Carneiro M."/>
        </authorList>
    </citation>
    <scope>NUCLEOTIDE SEQUENCE</scope>
</reference>
<sequence length="245" mass="26760">KGPCEMTPAPGGGPATKRPERPARIAPPLPAAAPACISYATQTLSVCSPAFFLPFFFVPPHFCAISAMTSPSLRYDFSLWYCLDDDAVATAICQLLAEHGFRGYVEHQDHVAGRPELSAVGEVIQASRVAILLLTPRSVANPWCRRVAEWNLDHAVHREGAKVIPVYVGVSREEMPPALRHLNGLQYGERFFKQRLLSSLRKAGPRGQTPLIHSFVGMGVSVSKGEKLGPEAAGSHLWFNLRSCY</sequence>
<dbReference type="GeneTree" id="ENSGT00950000185298"/>